<comment type="caution">
    <text evidence="2">The sequence shown here is derived from an EMBL/GenBank/DDBJ whole genome shotgun (WGS) entry which is preliminary data.</text>
</comment>
<dbReference type="Proteomes" id="UP000719766">
    <property type="component" value="Unassembled WGS sequence"/>
</dbReference>
<organism evidence="2 3">
    <name type="scientific">Suillus plorans</name>
    <dbReference type="NCBI Taxonomy" id="116603"/>
    <lineage>
        <taxon>Eukaryota</taxon>
        <taxon>Fungi</taxon>
        <taxon>Dikarya</taxon>
        <taxon>Basidiomycota</taxon>
        <taxon>Agaricomycotina</taxon>
        <taxon>Agaricomycetes</taxon>
        <taxon>Agaricomycetidae</taxon>
        <taxon>Boletales</taxon>
        <taxon>Suillineae</taxon>
        <taxon>Suillaceae</taxon>
        <taxon>Suillus</taxon>
    </lineage>
</organism>
<keyword evidence="1" id="KW-0732">Signal</keyword>
<accession>A0A9P7J499</accession>
<dbReference type="RefSeq" id="XP_041165210.1">
    <property type="nucleotide sequence ID" value="XM_041311637.1"/>
</dbReference>
<name>A0A9P7J499_9AGAM</name>
<evidence type="ECO:0000256" key="1">
    <source>
        <dbReference type="SAM" id="SignalP"/>
    </source>
</evidence>
<reference evidence="2" key="1">
    <citation type="journal article" date="2020" name="New Phytol.">
        <title>Comparative genomics reveals dynamic genome evolution in host specialist ectomycorrhizal fungi.</title>
        <authorList>
            <person name="Lofgren L.A."/>
            <person name="Nguyen N.H."/>
            <person name="Vilgalys R."/>
            <person name="Ruytinx J."/>
            <person name="Liao H.L."/>
            <person name="Branco S."/>
            <person name="Kuo A."/>
            <person name="LaButti K."/>
            <person name="Lipzen A."/>
            <person name="Andreopoulos W."/>
            <person name="Pangilinan J."/>
            <person name="Riley R."/>
            <person name="Hundley H."/>
            <person name="Na H."/>
            <person name="Barry K."/>
            <person name="Grigoriev I.V."/>
            <person name="Stajich J.E."/>
            <person name="Kennedy P.G."/>
        </authorList>
    </citation>
    <scope>NUCLEOTIDE SEQUENCE</scope>
    <source>
        <strain evidence="2">S12</strain>
    </source>
</reference>
<dbReference type="OrthoDB" id="2691154at2759"/>
<proteinExistence type="predicted"/>
<feature type="signal peptide" evidence="1">
    <location>
        <begin position="1"/>
        <end position="23"/>
    </location>
</feature>
<sequence>MRFSFRVVLIVAAALTMSMAVSASELECQPPDNFCDSSANDCCPGYDCTMQLLSLDVSMSSFIQNLLTHQRGSRYNTYIYACEIG</sequence>
<gene>
    <name evidence="2" type="ORF">HD556DRAFT_789261</name>
</gene>
<evidence type="ECO:0008006" key="4">
    <source>
        <dbReference type="Google" id="ProtNLM"/>
    </source>
</evidence>
<feature type="chain" id="PRO_5040127834" description="Hydrophobin" evidence="1">
    <location>
        <begin position="24"/>
        <end position="85"/>
    </location>
</feature>
<evidence type="ECO:0000313" key="2">
    <source>
        <dbReference type="EMBL" id="KAG1802018.1"/>
    </source>
</evidence>
<protein>
    <recommendedName>
        <fullName evidence="4">Hydrophobin</fullName>
    </recommendedName>
</protein>
<keyword evidence="3" id="KW-1185">Reference proteome</keyword>
<dbReference type="GeneID" id="64605401"/>
<dbReference type="EMBL" id="JABBWE010000006">
    <property type="protein sequence ID" value="KAG1802018.1"/>
    <property type="molecule type" value="Genomic_DNA"/>
</dbReference>
<dbReference type="AlphaFoldDB" id="A0A9P7J499"/>
<evidence type="ECO:0000313" key="3">
    <source>
        <dbReference type="Proteomes" id="UP000719766"/>
    </source>
</evidence>